<sequence>MSSHLPVRRWSTTGQRHQVALTLSKRPVKPVTYNRCGEGQAPHRPTSRHMVIGRRRIADHRRRRHAARRSAKMVSRSRNEFMIPLSPISISRTCRRNQYFASPYYDTTAGTPKVVGANRGTIEVGDTPQKQLTLIAAFNRHCEARGACSCRTSTEESLFPMQSVAHARIAGTLRGNEKPGMSSDQNVHPCKSLYFGPPGGRPQYPRTMEERRRWVVMLTPWPEFKQRPAR</sequence>
<reference evidence="1" key="1">
    <citation type="submission" date="2023-06" db="EMBL/GenBank/DDBJ databases">
        <title>Genome-scale phylogeny and comparative genomics of the fungal order Sordariales.</title>
        <authorList>
            <consortium name="Lawrence Berkeley National Laboratory"/>
            <person name="Hensen N."/>
            <person name="Bonometti L."/>
            <person name="Westerberg I."/>
            <person name="Brannstrom I.O."/>
            <person name="Guillou S."/>
            <person name="Cros-Aarteil S."/>
            <person name="Calhoun S."/>
            <person name="Haridas S."/>
            <person name="Kuo A."/>
            <person name="Mondo S."/>
            <person name="Pangilinan J."/>
            <person name="Riley R."/>
            <person name="Labutti K."/>
            <person name="Andreopoulos B."/>
            <person name="Lipzen A."/>
            <person name="Chen C."/>
            <person name="Yanf M."/>
            <person name="Daum C."/>
            <person name="Ng V."/>
            <person name="Clum A."/>
            <person name="Steindorff A."/>
            <person name="Ohm R."/>
            <person name="Martin F."/>
            <person name="Silar P."/>
            <person name="Natvig D."/>
            <person name="Lalanne C."/>
            <person name="Gautier V."/>
            <person name="Ament-Velasquez S.L."/>
            <person name="Kruys A."/>
            <person name="Hutchinson M.I."/>
            <person name="Powell A.J."/>
            <person name="Barry K."/>
            <person name="Miller A.N."/>
            <person name="Grigoriev I.V."/>
            <person name="Debuchy R."/>
            <person name="Gladieux P."/>
            <person name="Thoren M.H."/>
            <person name="Johannesson H."/>
        </authorList>
    </citation>
    <scope>NUCLEOTIDE SEQUENCE</scope>
    <source>
        <strain evidence="1">CBS 540.89</strain>
    </source>
</reference>
<proteinExistence type="predicted"/>
<evidence type="ECO:0000313" key="1">
    <source>
        <dbReference type="EMBL" id="KAK0739715.1"/>
    </source>
</evidence>
<gene>
    <name evidence="1" type="ORF">B0T21DRAFT_146646</name>
</gene>
<name>A0AA40EGZ0_9PEZI</name>
<accession>A0AA40EGZ0</accession>
<dbReference type="EMBL" id="JAUKTV010000004">
    <property type="protein sequence ID" value="KAK0739715.1"/>
    <property type="molecule type" value="Genomic_DNA"/>
</dbReference>
<dbReference type="Proteomes" id="UP001172159">
    <property type="component" value="Unassembled WGS sequence"/>
</dbReference>
<evidence type="ECO:0000313" key="2">
    <source>
        <dbReference type="Proteomes" id="UP001172159"/>
    </source>
</evidence>
<organism evidence="1 2">
    <name type="scientific">Apiosordaria backusii</name>
    <dbReference type="NCBI Taxonomy" id="314023"/>
    <lineage>
        <taxon>Eukaryota</taxon>
        <taxon>Fungi</taxon>
        <taxon>Dikarya</taxon>
        <taxon>Ascomycota</taxon>
        <taxon>Pezizomycotina</taxon>
        <taxon>Sordariomycetes</taxon>
        <taxon>Sordariomycetidae</taxon>
        <taxon>Sordariales</taxon>
        <taxon>Lasiosphaeriaceae</taxon>
        <taxon>Apiosordaria</taxon>
    </lineage>
</organism>
<dbReference type="AlphaFoldDB" id="A0AA40EGZ0"/>
<protein>
    <submittedName>
        <fullName evidence="1">Uncharacterized protein</fullName>
    </submittedName>
</protein>
<keyword evidence="2" id="KW-1185">Reference proteome</keyword>
<comment type="caution">
    <text evidence="1">The sequence shown here is derived from an EMBL/GenBank/DDBJ whole genome shotgun (WGS) entry which is preliminary data.</text>
</comment>